<dbReference type="SUPFAM" id="SSF53187">
    <property type="entry name" value="Zn-dependent exopeptidases"/>
    <property type="match status" value="1"/>
</dbReference>
<feature type="non-terminal residue" evidence="4">
    <location>
        <position position="1"/>
    </location>
</feature>
<dbReference type="PANTHER" id="PTHR11532">
    <property type="entry name" value="PROTEASE M14 CARBOXYPEPTIDASE"/>
    <property type="match status" value="1"/>
</dbReference>
<protein>
    <submittedName>
        <fullName evidence="4">AEBP1 isoform 3</fullName>
    </submittedName>
</protein>
<comment type="caution">
    <text evidence="2">Lacks conserved residue(s) required for the propagation of feature annotation.</text>
</comment>
<dbReference type="GO" id="GO:0008270">
    <property type="term" value="F:zinc ion binding"/>
    <property type="evidence" value="ECO:0007669"/>
    <property type="project" value="InterPro"/>
</dbReference>
<comment type="similarity">
    <text evidence="1 2">Belongs to the peptidase M14 family.</text>
</comment>
<evidence type="ECO:0000313" key="5">
    <source>
        <dbReference type="Proteomes" id="UP000236370"/>
    </source>
</evidence>
<dbReference type="GO" id="GO:0004181">
    <property type="term" value="F:metallocarboxypeptidase activity"/>
    <property type="evidence" value="ECO:0007669"/>
    <property type="project" value="InterPro"/>
</dbReference>
<evidence type="ECO:0000313" key="4">
    <source>
        <dbReference type="EMBL" id="PNI43958.1"/>
    </source>
</evidence>
<evidence type="ECO:0000256" key="2">
    <source>
        <dbReference type="PROSITE-ProRule" id="PRU01379"/>
    </source>
</evidence>
<dbReference type="PANTHER" id="PTHR11532:SF48">
    <property type="entry name" value="ADIPOCYTE ENHANCER-BINDING PROTEIN 1"/>
    <property type="match status" value="1"/>
</dbReference>
<dbReference type="Gene3D" id="3.40.630.10">
    <property type="entry name" value="Zn peptidases"/>
    <property type="match status" value="1"/>
</dbReference>
<dbReference type="InterPro" id="IPR000834">
    <property type="entry name" value="Peptidase_M14"/>
</dbReference>
<feature type="domain" description="Peptidase M14" evidence="3">
    <location>
        <begin position="2"/>
        <end position="65"/>
    </location>
</feature>
<gene>
    <name evidence="4" type="ORF">CK820_G0031503</name>
</gene>
<dbReference type="GO" id="GO:0006508">
    <property type="term" value="P:proteolysis"/>
    <property type="evidence" value="ECO:0007669"/>
    <property type="project" value="InterPro"/>
</dbReference>
<dbReference type="AlphaFoldDB" id="A0A2J8L9M6"/>
<comment type="caution">
    <text evidence="4">The sequence shown here is derived from an EMBL/GenBank/DDBJ whole genome shotgun (WGS) entry which is preliminary data.</text>
</comment>
<organism evidence="4 5">
    <name type="scientific">Pan troglodytes</name>
    <name type="common">Chimpanzee</name>
    <dbReference type="NCBI Taxonomy" id="9598"/>
    <lineage>
        <taxon>Eukaryota</taxon>
        <taxon>Metazoa</taxon>
        <taxon>Chordata</taxon>
        <taxon>Craniata</taxon>
        <taxon>Vertebrata</taxon>
        <taxon>Euteleostomi</taxon>
        <taxon>Mammalia</taxon>
        <taxon>Eutheria</taxon>
        <taxon>Euarchontoglires</taxon>
        <taxon>Primates</taxon>
        <taxon>Haplorrhini</taxon>
        <taxon>Catarrhini</taxon>
        <taxon>Hominidae</taxon>
        <taxon>Pan</taxon>
    </lineage>
</organism>
<reference evidence="4 5" key="1">
    <citation type="submission" date="2017-12" db="EMBL/GenBank/DDBJ databases">
        <title>High-resolution comparative analysis of great ape genomes.</title>
        <authorList>
            <person name="Pollen A."/>
            <person name="Hastie A."/>
            <person name="Hormozdiari F."/>
            <person name="Dougherty M."/>
            <person name="Liu R."/>
            <person name="Chaisson M."/>
            <person name="Hoppe E."/>
            <person name="Hill C."/>
            <person name="Pang A."/>
            <person name="Hillier L."/>
            <person name="Baker C."/>
            <person name="Armstrong J."/>
            <person name="Shendure J."/>
            <person name="Paten B."/>
            <person name="Wilson R."/>
            <person name="Chao H."/>
            <person name="Schneider V."/>
            <person name="Ventura M."/>
            <person name="Kronenberg Z."/>
            <person name="Murali S."/>
            <person name="Gordon D."/>
            <person name="Cantsilieris S."/>
            <person name="Munson K."/>
            <person name="Nelson B."/>
            <person name="Raja A."/>
            <person name="Underwood J."/>
            <person name="Diekhans M."/>
            <person name="Fiddes I."/>
            <person name="Haussler D."/>
            <person name="Eichler E."/>
        </authorList>
    </citation>
    <scope>NUCLEOTIDE SEQUENCE [LARGE SCALE GENOMIC DNA]</scope>
    <source>
        <strain evidence="4">Yerkes chimp pedigree #C0471</strain>
    </source>
</reference>
<dbReference type="Pfam" id="PF00246">
    <property type="entry name" value="Peptidase_M14"/>
    <property type="match status" value="1"/>
</dbReference>
<evidence type="ECO:0000256" key="1">
    <source>
        <dbReference type="ARBA" id="ARBA00005988"/>
    </source>
</evidence>
<dbReference type="Proteomes" id="UP000236370">
    <property type="component" value="Unassembled WGS sequence"/>
</dbReference>
<name>A0A2J8L9M6_PANTR</name>
<dbReference type="PROSITE" id="PS52035">
    <property type="entry name" value="PEPTIDASE_M14"/>
    <property type="match status" value="1"/>
</dbReference>
<dbReference type="InterPro" id="IPR050753">
    <property type="entry name" value="Peptidase_M14_domain"/>
</dbReference>
<proteinExistence type="inferred from homology"/>
<evidence type="ECO:0000259" key="3">
    <source>
        <dbReference type="PROSITE" id="PS52035"/>
    </source>
</evidence>
<accession>A0A2J8L9M6</accession>
<sequence length="65" mass="7313">FRHHSYKDMRQLMKVVNEECPTITRTYSLGKSSRGLKIYAMEISDNPGEHELGEGLWGPAAGLCC</sequence>
<dbReference type="EMBL" id="NBAG03000300">
    <property type="protein sequence ID" value="PNI43958.1"/>
    <property type="molecule type" value="Genomic_DNA"/>
</dbReference>